<dbReference type="InterPro" id="IPR046095">
    <property type="entry name" value="DUF6113"/>
</dbReference>
<keyword evidence="1" id="KW-0472">Membrane</keyword>
<feature type="transmembrane region" description="Helical" evidence="1">
    <location>
        <begin position="102"/>
        <end position="122"/>
    </location>
</feature>
<dbReference type="Proteomes" id="UP001501196">
    <property type="component" value="Unassembled WGS sequence"/>
</dbReference>
<feature type="transmembrane region" description="Helical" evidence="1">
    <location>
        <begin position="46"/>
        <end position="64"/>
    </location>
</feature>
<name>A0ABN2U4I7_9MICO</name>
<comment type="caution">
    <text evidence="2">The sequence shown here is derived from an EMBL/GenBank/DDBJ whole genome shotgun (WGS) entry which is preliminary data.</text>
</comment>
<evidence type="ECO:0000313" key="2">
    <source>
        <dbReference type="EMBL" id="GAA2028237.1"/>
    </source>
</evidence>
<proteinExistence type="predicted"/>
<evidence type="ECO:0000313" key="3">
    <source>
        <dbReference type="Proteomes" id="UP001501196"/>
    </source>
</evidence>
<dbReference type="RefSeq" id="WP_344369872.1">
    <property type="nucleotide sequence ID" value="NZ_BAAAPW010000001.1"/>
</dbReference>
<accession>A0ABN2U4I7</accession>
<evidence type="ECO:0008006" key="4">
    <source>
        <dbReference type="Google" id="ProtNLM"/>
    </source>
</evidence>
<dbReference type="Pfam" id="PF19608">
    <property type="entry name" value="DUF6113"/>
    <property type="match status" value="1"/>
</dbReference>
<reference evidence="2 3" key="1">
    <citation type="journal article" date="2019" name="Int. J. Syst. Evol. Microbiol.">
        <title>The Global Catalogue of Microorganisms (GCM) 10K type strain sequencing project: providing services to taxonomists for standard genome sequencing and annotation.</title>
        <authorList>
            <consortium name="The Broad Institute Genomics Platform"/>
            <consortium name="The Broad Institute Genome Sequencing Center for Infectious Disease"/>
            <person name="Wu L."/>
            <person name="Ma J."/>
        </authorList>
    </citation>
    <scope>NUCLEOTIDE SEQUENCE [LARGE SCALE GENOMIC DNA]</scope>
    <source>
        <strain evidence="2 3">JCM 15672</strain>
    </source>
</reference>
<sequence>MNAEAERPSIGARIGTLVIAFLVGALYGTIATIGHRQAWQVGDVSIPWGLVVGLVGVAALLIGIRTVAGGRAASVAAAVGVVAMVGLLSLPGPGGSVLVVDGVVGTIWAVGPVLIAVLVVAFPSLPSRDARRA</sequence>
<feature type="transmembrane region" description="Helical" evidence="1">
    <location>
        <begin position="12"/>
        <end position="34"/>
    </location>
</feature>
<dbReference type="EMBL" id="BAAAPW010000001">
    <property type="protein sequence ID" value="GAA2028237.1"/>
    <property type="molecule type" value="Genomic_DNA"/>
</dbReference>
<keyword evidence="1" id="KW-0812">Transmembrane</keyword>
<evidence type="ECO:0000256" key="1">
    <source>
        <dbReference type="SAM" id="Phobius"/>
    </source>
</evidence>
<keyword evidence="3" id="KW-1185">Reference proteome</keyword>
<keyword evidence="1" id="KW-1133">Transmembrane helix</keyword>
<gene>
    <name evidence="2" type="ORF">GCM10009819_09810</name>
</gene>
<feature type="transmembrane region" description="Helical" evidence="1">
    <location>
        <begin position="71"/>
        <end position="90"/>
    </location>
</feature>
<organism evidence="2 3">
    <name type="scientific">Agromyces tropicus</name>
    <dbReference type="NCBI Taxonomy" id="555371"/>
    <lineage>
        <taxon>Bacteria</taxon>
        <taxon>Bacillati</taxon>
        <taxon>Actinomycetota</taxon>
        <taxon>Actinomycetes</taxon>
        <taxon>Micrococcales</taxon>
        <taxon>Microbacteriaceae</taxon>
        <taxon>Agromyces</taxon>
    </lineage>
</organism>
<protein>
    <recommendedName>
        <fullName evidence="4">Histidinol dehydrogenase</fullName>
    </recommendedName>
</protein>